<evidence type="ECO:0000256" key="1">
    <source>
        <dbReference type="ARBA" id="ARBA00004985"/>
    </source>
</evidence>
<dbReference type="InterPro" id="IPR012134">
    <property type="entry name" value="Glu-5-SA_DH"/>
</dbReference>
<dbReference type="GO" id="GO:0055129">
    <property type="term" value="P:L-proline biosynthetic process"/>
    <property type="evidence" value="ECO:0007669"/>
    <property type="project" value="UniProtKB-UniRule"/>
</dbReference>
<sequence length="425" mass="45223">MSSTAAELELGQYCRQTAETARTASYELACLDTTVKNRWLEESANALVARANEIIAANEIDLAAAPGYGLTDAAVDRLRLDETRIAAIAGALREIAALPDPIGEIMDGFTRPGGLQILKRRVPLGVVFFIYESRPNVTADAAGICIKSGNAVILRGGKEAIHSSRAIVDILSETGDGCGIPTGAVQLVATTDRAAVGHFLSMGELIDVTIPRGGESLIRRVAKEATMPVIKHYDGNCHVYVDTSADVEMAAKIIENAKCQRMGVCNACESLLVHSSIAAKALPAIANRLRTHSIEMRADPRAMNILSDAVAANDSDWGTEYLGPTISIAIVDSIDEAITHINRHGSHHTDAIVTSDLQAAETFTNRVDSAAVMVNASTRFNDGGVFGLGAEIGISTDKVHARGPCGMRELTSYKYIVRGNGQVRE</sequence>
<dbReference type="Proteomes" id="UP000317977">
    <property type="component" value="Unassembled WGS sequence"/>
</dbReference>
<organism evidence="9 10">
    <name type="scientific">Rubripirellula reticaptiva</name>
    <dbReference type="NCBI Taxonomy" id="2528013"/>
    <lineage>
        <taxon>Bacteria</taxon>
        <taxon>Pseudomonadati</taxon>
        <taxon>Planctomycetota</taxon>
        <taxon>Planctomycetia</taxon>
        <taxon>Pirellulales</taxon>
        <taxon>Pirellulaceae</taxon>
        <taxon>Rubripirellula</taxon>
    </lineage>
</organism>
<dbReference type="Gene3D" id="3.40.605.10">
    <property type="entry name" value="Aldehyde Dehydrogenase, Chain A, domain 1"/>
    <property type="match status" value="1"/>
</dbReference>
<comment type="function">
    <text evidence="7">Catalyzes the NADPH-dependent reduction of L-glutamate 5-phosphate into L-glutamate 5-semialdehyde and phosphate. The product spontaneously undergoes cyclization to form 1-pyrroline-5-carboxylate.</text>
</comment>
<dbReference type="UniPathway" id="UPA00098">
    <property type="reaction ID" value="UER00360"/>
</dbReference>
<feature type="domain" description="Aldehyde dehydrogenase" evidence="8">
    <location>
        <begin position="310"/>
        <end position="386"/>
    </location>
</feature>
<keyword evidence="7" id="KW-0963">Cytoplasm</keyword>
<keyword evidence="4 7" id="KW-0521">NADP</keyword>
<keyword evidence="5 7" id="KW-0560">Oxidoreductase</keyword>
<dbReference type="GO" id="GO:0050661">
    <property type="term" value="F:NADP binding"/>
    <property type="evidence" value="ECO:0007669"/>
    <property type="project" value="InterPro"/>
</dbReference>
<dbReference type="HAMAP" id="MF_00412">
    <property type="entry name" value="ProA"/>
    <property type="match status" value="1"/>
</dbReference>
<dbReference type="EMBL" id="SJPX01000002">
    <property type="protein sequence ID" value="TWU55031.1"/>
    <property type="molecule type" value="Genomic_DNA"/>
</dbReference>
<dbReference type="Pfam" id="PF00171">
    <property type="entry name" value="Aldedh"/>
    <property type="match status" value="2"/>
</dbReference>
<dbReference type="InterPro" id="IPR016161">
    <property type="entry name" value="Ald_DH/histidinol_DH"/>
</dbReference>
<dbReference type="RefSeq" id="WP_146533297.1">
    <property type="nucleotide sequence ID" value="NZ_SJPX01000002.1"/>
</dbReference>
<dbReference type="FunFam" id="3.40.309.10:FF:000006">
    <property type="entry name" value="Gamma-glutamyl phosphate reductase"/>
    <property type="match status" value="1"/>
</dbReference>
<comment type="pathway">
    <text evidence="1 7">Amino-acid biosynthesis; L-proline biosynthesis; L-glutamate 5-semialdehyde from L-glutamate: step 2/2.</text>
</comment>
<dbReference type="OrthoDB" id="9809970at2"/>
<evidence type="ECO:0000256" key="3">
    <source>
        <dbReference type="ARBA" id="ARBA00022650"/>
    </source>
</evidence>
<name>A0A5C6F6A9_9BACT</name>
<dbReference type="SUPFAM" id="SSF53720">
    <property type="entry name" value="ALDH-like"/>
    <property type="match status" value="1"/>
</dbReference>
<dbReference type="PIRSF" id="PIRSF000151">
    <property type="entry name" value="GPR"/>
    <property type="match status" value="1"/>
</dbReference>
<dbReference type="Gene3D" id="3.40.309.10">
    <property type="entry name" value="Aldehyde Dehydrogenase, Chain A, domain 2"/>
    <property type="match status" value="1"/>
</dbReference>
<evidence type="ECO:0000256" key="5">
    <source>
        <dbReference type="ARBA" id="ARBA00023002"/>
    </source>
</evidence>
<dbReference type="InterPro" id="IPR015590">
    <property type="entry name" value="Aldehyde_DH_dom"/>
</dbReference>
<reference evidence="9 10" key="1">
    <citation type="submission" date="2019-02" db="EMBL/GenBank/DDBJ databases">
        <title>Deep-cultivation of Planctomycetes and their phenomic and genomic characterization uncovers novel biology.</title>
        <authorList>
            <person name="Wiegand S."/>
            <person name="Jogler M."/>
            <person name="Boedeker C."/>
            <person name="Pinto D."/>
            <person name="Vollmers J."/>
            <person name="Rivas-Marin E."/>
            <person name="Kohn T."/>
            <person name="Peeters S.H."/>
            <person name="Heuer A."/>
            <person name="Rast P."/>
            <person name="Oberbeckmann S."/>
            <person name="Bunk B."/>
            <person name="Jeske O."/>
            <person name="Meyerdierks A."/>
            <person name="Storesund J.E."/>
            <person name="Kallscheuer N."/>
            <person name="Luecker S."/>
            <person name="Lage O.M."/>
            <person name="Pohl T."/>
            <person name="Merkel B.J."/>
            <person name="Hornburger P."/>
            <person name="Mueller R.-W."/>
            <person name="Bruemmer F."/>
            <person name="Labrenz M."/>
            <person name="Spormann A.M."/>
            <person name="Op Den Camp H."/>
            <person name="Overmann J."/>
            <person name="Amann R."/>
            <person name="Jetten M.S.M."/>
            <person name="Mascher T."/>
            <person name="Medema M.H."/>
            <person name="Devos D.P."/>
            <person name="Kaster A.-K."/>
            <person name="Ovreas L."/>
            <person name="Rohde M."/>
            <person name="Galperin M.Y."/>
            <person name="Jogler C."/>
        </authorList>
    </citation>
    <scope>NUCLEOTIDE SEQUENCE [LARGE SCALE GENOMIC DNA]</scope>
    <source>
        <strain evidence="9 10">Poly59</strain>
    </source>
</reference>
<gene>
    <name evidence="7 9" type="primary">proA</name>
    <name evidence="9" type="ORF">Poly59_13240</name>
</gene>
<evidence type="ECO:0000313" key="9">
    <source>
        <dbReference type="EMBL" id="TWU55031.1"/>
    </source>
</evidence>
<keyword evidence="3 7" id="KW-0641">Proline biosynthesis</keyword>
<evidence type="ECO:0000259" key="8">
    <source>
        <dbReference type="Pfam" id="PF00171"/>
    </source>
</evidence>
<comment type="similarity">
    <text evidence="7">Belongs to the gamma-glutamyl phosphate reductase family.</text>
</comment>
<evidence type="ECO:0000313" key="10">
    <source>
        <dbReference type="Proteomes" id="UP000317977"/>
    </source>
</evidence>
<dbReference type="AlphaFoldDB" id="A0A5C6F6A9"/>
<dbReference type="InterPro" id="IPR000965">
    <property type="entry name" value="GPR_dom"/>
</dbReference>
<keyword evidence="10" id="KW-1185">Reference proteome</keyword>
<feature type="domain" description="Aldehyde dehydrogenase" evidence="8">
    <location>
        <begin position="16"/>
        <end position="299"/>
    </location>
</feature>
<accession>A0A5C6F6A9</accession>
<evidence type="ECO:0000256" key="6">
    <source>
        <dbReference type="ARBA" id="ARBA00049024"/>
    </source>
</evidence>
<dbReference type="InterPro" id="IPR016163">
    <property type="entry name" value="Ald_DH_C"/>
</dbReference>
<comment type="caution">
    <text evidence="9">The sequence shown here is derived from an EMBL/GenBank/DDBJ whole genome shotgun (WGS) entry which is preliminary data.</text>
</comment>
<dbReference type="PANTHER" id="PTHR11063">
    <property type="entry name" value="GLUTAMATE SEMIALDEHYDE DEHYDROGENASE"/>
    <property type="match status" value="1"/>
</dbReference>
<dbReference type="InterPro" id="IPR016162">
    <property type="entry name" value="Ald_DH_N"/>
</dbReference>
<comment type="subcellular location">
    <subcellularLocation>
        <location evidence="7">Cytoplasm</location>
    </subcellularLocation>
</comment>
<keyword evidence="2 7" id="KW-0028">Amino-acid biosynthesis</keyword>
<comment type="catalytic activity">
    <reaction evidence="6 7">
        <text>L-glutamate 5-semialdehyde + phosphate + NADP(+) = L-glutamyl 5-phosphate + NADPH + H(+)</text>
        <dbReference type="Rhea" id="RHEA:19541"/>
        <dbReference type="ChEBI" id="CHEBI:15378"/>
        <dbReference type="ChEBI" id="CHEBI:43474"/>
        <dbReference type="ChEBI" id="CHEBI:57783"/>
        <dbReference type="ChEBI" id="CHEBI:58066"/>
        <dbReference type="ChEBI" id="CHEBI:58274"/>
        <dbReference type="ChEBI" id="CHEBI:58349"/>
        <dbReference type="EC" id="1.2.1.41"/>
    </reaction>
</comment>
<dbReference type="GO" id="GO:0005737">
    <property type="term" value="C:cytoplasm"/>
    <property type="evidence" value="ECO:0007669"/>
    <property type="project" value="UniProtKB-SubCell"/>
</dbReference>
<dbReference type="InterPro" id="IPR020593">
    <property type="entry name" value="G-glutamylP_reductase_CS"/>
</dbReference>
<dbReference type="PANTHER" id="PTHR11063:SF8">
    <property type="entry name" value="DELTA-1-PYRROLINE-5-CARBOXYLATE SYNTHASE"/>
    <property type="match status" value="1"/>
</dbReference>
<dbReference type="EC" id="1.2.1.41" evidence="7"/>
<evidence type="ECO:0000256" key="2">
    <source>
        <dbReference type="ARBA" id="ARBA00022605"/>
    </source>
</evidence>
<evidence type="ECO:0000256" key="4">
    <source>
        <dbReference type="ARBA" id="ARBA00022857"/>
    </source>
</evidence>
<dbReference type="CDD" id="cd07079">
    <property type="entry name" value="ALDH_F18-19_ProA-GPR"/>
    <property type="match status" value="1"/>
</dbReference>
<dbReference type="PROSITE" id="PS01223">
    <property type="entry name" value="PROA"/>
    <property type="match status" value="1"/>
</dbReference>
<dbReference type="GO" id="GO:0004350">
    <property type="term" value="F:glutamate-5-semialdehyde dehydrogenase activity"/>
    <property type="evidence" value="ECO:0007669"/>
    <property type="project" value="UniProtKB-UniRule"/>
</dbReference>
<dbReference type="NCBIfam" id="TIGR00407">
    <property type="entry name" value="proA"/>
    <property type="match status" value="1"/>
</dbReference>
<evidence type="ECO:0000256" key="7">
    <source>
        <dbReference type="HAMAP-Rule" id="MF_00412"/>
    </source>
</evidence>
<dbReference type="NCBIfam" id="NF001221">
    <property type="entry name" value="PRK00197.1"/>
    <property type="match status" value="1"/>
</dbReference>
<protein>
    <recommendedName>
        <fullName evidence="7">Gamma-glutamyl phosphate reductase</fullName>
        <shortName evidence="7">GPR</shortName>
        <ecNumber evidence="7">1.2.1.41</ecNumber>
    </recommendedName>
    <alternativeName>
        <fullName evidence="7">Glutamate-5-semialdehyde dehydrogenase</fullName>
    </alternativeName>
    <alternativeName>
        <fullName evidence="7">Glutamyl-gamma-semialdehyde dehydrogenase</fullName>
        <shortName evidence="7">GSA dehydrogenase</shortName>
    </alternativeName>
</protein>
<proteinExistence type="inferred from homology"/>